<feature type="chain" id="PRO_5038880099" evidence="3">
    <location>
        <begin position="27"/>
        <end position="289"/>
    </location>
</feature>
<sequence length="289" mass="29169">MRRLLGSATVTIGLLGAGFAGTGVAAADPLPFLAVDCAQQVVAFQGQPVRLARAAVAGFVTKAVRETPGLGLARSTAVGLSFPLGPAIEVGTVPDGTGEIPAAHIADVVAAEVRQVEAVAPAADAVSARVRELVAADCGMTLRALDASKRAPAPGKPTQPRADDPKAPDATTPNTQPVGGAPSAPEIRLYDPRSFPGAAARDYGTVPYAKAGHYVPAPDARYGAIPGYAPQFGILGSGLTDVRPAGEAYALPVTPVGAVGLPVVLAVLALSVVSGALVRTWVLRRTSPR</sequence>
<feature type="signal peptide" evidence="3">
    <location>
        <begin position="1"/>
        <end position="26"/>
    </location>
</feature>
<organism evidence="4 5">
    <name type="scientific">Actinokineospora auranticolor</name>
    <dbReference type="NCBI Taxonomy" id="155976"/>
    <lineage>
        <taxon>Bacteria</taxon>
        <taxon>Bacillati</taxon>
        <taxon>Actinomycetota</taxon>
        <taxon>Actinomycetes</taxon>
        <taxon>Pseudonocardiales</taxon>
        <taxon>Pseudonocardiaceae</taxon>
        <taxon>Actinokineospora</taxon>
    </lineage>
</organism>
<proteinExistence type="predicted"/>
<evidence type="ECO:0000256" key="1">
    <source>
        <dbReference type="SAM" id="MobiDB-lite"/>
    </source>
</evidence>
<protein>
    <submittedName>
        <fullName evidence="4">Uncharacterized protein</fullName>
    </submittedName>
</protein>
<evidence type="ECO:0000313" key="4">
    <source>
        <dbReference type="EMBL" id="PPK68032.1"/>
    </source>
</evidence>
<name>A0A2S6GS08_9PSEU</name>
<accession>A0A2S6GS08</accession>
<comment type="caution">
    <text evidence="4">The sequence shown here is derived from an EMBL/GenBank/DDBJ whole genome shotgun (WGS) entry which is preliminary data.</text>
</comment>
<keyword evidence="2" id="KW-0812">Transmembrane</keyword>
<dbReference type="RefSeq" id="WP_104479303.1">
    <property type="nucleotide sequence ID" value="NZ_CP154825.1"/>
</dbReference>
<dbReference type="AlphaFoldDB" id="A0A2S6GS08"/>
<feature type="region of interest" description="Disordered" evidence="1">
    <location>
        <begin position="146"/>
        <end position="188"/>
    </location>
</feature>
<keyword evidence="5" id="KW-1185">Reference proteome</keyword>
<evidence type="ECO:0000256" key="3">
    <source>
        <dbReference type="SAM" id="SignalP"/>
    </source>
</evidence>
<dbReference type="OrthoDB" id="3691936at2"/>
<evidence type="ECO:0000256" key="2">
    <source>
        <dbReference type="SAM" id="Phobius"/>
    </source>
</evidence>
<keyword evidence="3" id="KW-0732">Signal</keyword>
<evidence type="ECO:0000313" key="5">
    <source>
        <dbReference type="Proteomes" id="UP000239203"/>
    </source>
</evidence>
<reference evidence="4 5" key="1">
    <citation type="submission" date="2018-02" db="EMBL/GenBank/DDBJ databases">
        <title>Genomic Encyclopedia of Archaeal and Bacterial Type Strains, Phase II (KMG-II): from individual species to whole genera.</title>
        <authorList>
            <person name="Goeker M."/>
        </authorList>
    </citation>
    <scope>NUCLEOTIDE SEQUENCE [LARGE SCALE GENOMIC DNA]</scope>
    <source>
        <strain evidence="4 5">YU 961-1</strain>
    </source>
</reference>
<keyword evidence="2" id="KW-0472">Membrane</keyword>
<dbReference type="EMBL" id="PTIX01000006">
    <property type="protein sequence ID" value="PPK68032.1"/>
    <property type="molecule type" value="Genomic_DNA"/>
</dbReference>
<feature type="transmembrane region" description="Helical" evidence="2">
    <location>
        <begin position="259"/>
        <end position="282"/>
    </location>
</feature>
<gene>
    <name evidence="4" type="ORF">CLV40_106265</name>
</gene>
<keyword evidence="2" id="KW-1133">Transmembrane helix</keyword>
<dbReference type="Proteomes" id="UP000239203">
    <property type="component" value="Unassembled WGS sequence"/>
</dbReference>